<dbReference type="AlphaFoldDB" id="A0A6H5IQ40"/>
<accession>A0A6H5IQ40</accession>
<feature type="compositionally biased region" description="Polar residues" evidence="1">
    <location>
        <begin position="17"/>
        <end position="26"/>
    </location>
</feature>
<name>A0A6H5IQ40_9HYME</name>
<feature type="region of interest" description="Disordered" evidence="1">
    <location>
        <begin position="1"/>
        <end position="60"/>
    </location>
</feature>
<reference evidence="2 3" key="1">
    <citation type="submission" date="2020-02" db="EMBL/GenBank/DDBJ databases">
        <authorList>
            <person name="Ferguson B K."/>
        </authorList>
    </citation>
    <scope>NUCLEOTIDE SEQUENCE [LARGE SCALE GENOMIC DNA]</scope>
</reference>
<feature type="compositionally biased region" description="Polar residues" evidence="1">
    <location>
        <begin position="116"/>
        <end position="131"/>
    </location>
</feature>
<keyword evidence="3" id="KW-1185">Reference proteome</keyword>
<feature type="region of interest" description="Disordered" evidence="1">
    <location>
        <begin position="111"/>
        <end position="132"/>
    </location>
</feature>
<dbReference type="Proteomes" id="UP000479190">
    <property type="component" value="Unassembled WGS sequence"/>
</dbReference>
<gene>
    <name evidence="2" type="ORF">TBRA_LOCUS9508</name>
</gene>
<feature type="region of interest" description="Disordered" evidence="1">
    <location>
        <begin position="147"/>
        <end position="173"/>
    </location>
</feature>
<organism evidence="2 3">
    <name type="scientific">Trichogramma brassicae</name>
    <dbReference type="NCBI Taxonomy" id="86971"/>
    <lineage>
        <taxon>Eukaryota</taxon>
        <taxon>Metazoa</taxon>
        <taxon>Ecdysozoa</taxon>
        <taxon>Arthropoda</taxon>
        <taxon>Hexapoda</taxon>
        <taxon>Insecta</taxon>
        <taxon>Pterygota</taxon>
        <taxon>Neoptera</taxon>
        <taxon>Endopterygota</taxon>
        <taxon>Hymenoptera</taxon>
        <taxon>Apocrita</taxon>
        <taxon>Proctotrupomorpha</taxon>
        <taxon>Chalcidoidea</taxon>
        <taxon>Trichogrammatidae</taxon>
        <taxon>Trichogramma</taxon>
    </lineage>
</organism>
<evidence type="ECO:0000313" key="3">
    <source>
        <dbReference type="Proteomes" id="UP000479190"/>
    </source>
</evidence>
<sequence length="299" mass="33839">MNNAVRAQPQEIPAGTGQRSGQSGTDTAAHFPERLQTRNGHGAVDKRRRSERSRRRRIDASSCDCRESLVSVCIRRGVAVLRDVRPQTSGAEGRRRGQVGLDTVAIGRGERHASHVQVQQPPVRTTSSSSAKLLRIRRTRARLLSLKRQRRRRNREWAEPQQQQQQPRDNLPQLHRERALDHRGTLECQYNLLHRDSENQKAVKMSKIISGRCNLAITAAKTTSKTTTNTTTNTTTARNTTTTRDYRAGGESKKLRCPRRRLCCMRLLLSTDAFSSSSSSYYSCSRRLVLLPRPRHVGL</sequence>
<protein>
    <submittedName>
        <fullName evidence="2">Uncharacterized protein</fullName>
    </submittedName>
</protein>
<feature type="compositionally biased region" description="Basic residues" evidence="1">
    <location>
        <begin position="46"/>
        <end position="57"/>
    </location>
</feature>
<proteinExistence type="predicted"/>
<evidence type="ECO:0000313" key="2">
    <source>
        <dbReference type="EMBL" id="CAB0037692.1"/>
    </source>
</evidence>
<evidence type="ECO:0000256" key="1">
    <source>
        <dbReference type="SAM" id="MobiDB-lite"/>
    </source>
</evidence>
<dbReference type="EMBL" id="CADCXV010000865">
    <property type="protein sequence ID" value="CAB0037692.1"/>
    <property type="molecule type" value="Genomic_DNA"/>
</dbReference>